<evidence type="ECO:0000313" key="3">
    <source>
        <dbReference type="Proteomes" id="UP000657574"/>
    </source>
</evidence>
<organism evidence="2 3">
    <name type="scientific">Streptomyces brasiliensis</name>
    <dbReference type="NCBI Taxonomy" id="1954"/>
    <lineage>
        <taxon>Bacteria</taxon>
        <taxon>Bacillati</taxon>
        <taxon>Actinomycetota</taxon>
        <taxon>Actinomycetes</taxon>
        <taxon>Kitasatosporales</taxon>
        <taxon>Streptomycetaceae</taxon>
        <taxon>Streptomyces</taxon>
    </lineage>
</organism>
<protein>
    <submittedName>
        <fullName evidence="2">Uncharacterized protein</fullName>
    </submittedName>
</protein>
<feature type="region of interest" description="Disordered" evidence="1">
    <location>
        <begin position="45"/>
        <end position="75"/>
    </location>
</feature>
<evidence type="ECO:0000313" key="2">
    <source>
        <dbReference type="EMBL" id="GGJ34889.1"/>
    </source>
</evidence>
<reference evidence="2" key="2">
    <citation type="submission" date="2020-09" db="EMBL/GenBank/DDBJ databases">
        <authorList>
            <person name="Sun Q."/>
            <person name="Ohkuma M."/>
        </authorList>
    </citation>
    <scope>NUCLEOTIDE SEQUENCE</scope>
    <source>
        <strain evidence="2">JCM 3086</strain>
    </source>
</reference>
<comment type="caution">
    <text evidence="2">The sequence shown here is derived from an EMBL/GenBank/DDBJ whole genome shotgun (WGS) entry which is preliminary data.</text>
</comment>
<dbReference type="AlphaFoldDB" id="A0A917NW99"/>
<gene>
    <name evidence="2" type="ORF">GCM10010121_052670</name>
</gene>
<sequence length="75" mass="8240">MNGAESATMKLLESYTDHPNQTDSVVISPPAFLALTTRLAIDVAQSSRRRRETPAGCPRLQTASSTPKRSEQPWL</sequence>
<dbReference type="Proteomes" id="UP000657574">
    <property type="component" value="Unassembled WGS sequence"/>
</dbReference>
<name>A0A917NW99_9ACTN</name>
<keyword evidence="3" id="KW-1185">Reference proteome</keyword>
<dbReference type="EMBL" id="BMQA01000019">
    <property type="protein sequence ID" value="GGJ34889.1"/>
    <property type="molecule type" value="Genomic_DNA"/>
</dbReference>
<evidence type="ECO:0000256" key="1">
    <source>
        <dbReference type="SAM" id="MobiDB-lite"/>
    </source>
</evidence>
<reference evidence="2" key="1">
    <citation type="journal article" date="2014" name="Int. J. Syst. Evol. Microbiol.">
        <title>Complete genome sequence of Corynebacterium casei LMG S-19264T (=DSM 44701T), isolated from a smear-ripened cheese.</title>
        <authorList>
            <consortium name="US DOE Joint Genome Institute (JGI-PGF)"/>
            <person name="Walter F."/>
            <person name="Albersmeier A."/>
            <person name="Kalinowski J."/>
            <person name="Ruckert C."/>
        </authorList>
    </citation>
    <scope>NUCLEOTIDE SEQUENCE</scope>
    <source>
        <strain evidence="2">JCM 3086</strain>
    </source>
</reference>
<proteinExistence type="predicted"/>
<accession>A0A917NW99</accession>